<gene>
    <name evidence="7" type="ORF">C3L33_19598</name>
</gene>
<comment type="subcellular location">
    <subcellularLocation>
        <location evidence="1">Nucleus</location>
    </subcellularLocation>
</comment>
<dbReference type="Gene3D" id="2.40.330.10">
    <property type="entry name" value="DNA-binding pseudobarrel domain"/>
    <property type="match status" value="1"/>
</dbReference>
<sequence length="299" mass="34380">MESEQLKLETQMDSLPMIKQRSPTKEKVVRRRKRSNLKSSAKKDILVVLSSLKLIVRVSIESESSLSCKKKRTRIEDLYDNDEAKFSVMERTEEVLANIADGFPGFVKCMLPSNVTHGFWLIFPKKFCNLHLPMQDTTVILVDEWGKEYEANYLVDRHGLSGGWRGFSLAQRLVKGDRLVFYLIKPCTFKVHIVRVHGLDEVNAALCLMNLVALAKRTYSDKNIRTWKKEKKTMEPHLRDTPQKSTQENYPAIPYSDLGLVQDISKRNSDSWGSEVLEGSRISDHQVDESSCIRNPVYQ</sequence>
<dbReference type="EMBL" id="QEFC01003416">
    <property type="protein sequence ID" value="KAE9448490.1"/>
    <property type="molecule type" value="Genomic_DNA"/>
</dbReference>
<dbReference type="Pfam" id="PF02362">
    <property type="entry name" value="B3"/>
    <property type="match status" value="1"/>
</dbReference>
<keyword evidence="4" id="KW-0804">Transcription</keyword>
<dbReference type="PROSITE" id="PS50863">
    <property type="entry name" value="B3"/>
    <property type="match status" value="1"/>
</dbReference>
<evidence type="ECO:0000259" key="6">
    <source>
        <dbReference type="PROSITE" id="PS50863"/>
    </source>
</evidence>
<reference evidence="7 8" key="1">
    <citation type="journal article" date="2019" name="Genome Biol. Evol.">
        <title>The Rhododendron genome and chromosomal organization provide insight into shared whole-genome duplications across the heath family (Ericaceae).</title>
        <authorList>
            <person name="Soza V.L."/>
            <person name="Lindsley D."/>
            <person name="Waalkes A."/>
            <person name="Ramage E."/>
            <person name="Patwardhan R.P."/>
            <person name="Burton J.N."/>
            <person name="Adey A."/>
            <person name="Kumar A."/>
            <person name="Qiu R."/>
            <person name="Shendure J."/>
            <person name="Hall B."/>
        </authorList>
    </citation>
    <scope>NUCLEOTIDE SEQUENCE [LARGE SCALE GENOMIC DNA]</scope>
    <source>
        <strain evidence="7">RSF 1966-606</strain>
    </source>
</reference>
<accession>A0A6A4KSF2</accession>
<dbReference type="PANTHER" id="PTHR31391:SF67">
    <property type="entry name" value="TF-B3 DOMAIN-CONTAINING PROTEIN"/>
    <property type="match status" value="1"/>
</dbReference>
<keyword evidence="8" id="KW-1185">Reference proteome</keyword>
<dbReference type="GO" id="GO:0005634">
    <property type="term" value="C:nucleus"/>
    <property type="evidence" value="ECO:0007669"/>
    <property type="project" value="UniProtKB-SubCell"/>
</dbReference>
<dbReference type="InterPro" id="IPR015300">
    <property type="entry name" value="DNA-bd_pseudobarrel_sf"/>
</dbReference>
<evidence type="ECO:0000256" key="5">
    <source>
        <dbReference type="ARBA" id="ARBA00023242"/>
    </source>
</evidence>
<dbReference type="InterPro" id="IPR044837">
    <property type="entry name" value="REM16-like"/>
</dbReference>
<keyword evidence="5" id="KW-0539">Nucleus</keyword>
<dbReference type="PANTHER" id="PTHR31391">
    <property type="entry name" value="B3 DOMAIN-CONTAINING PROTEIN OS11G0197600-RELATED"/>
    <property type="match status" value="1"/>
</dbReference>
<evidence type="ECO:0000313" key="7">
    <source>
        <dbReference type="EMBL" id="KAE9448490.1"/>
    </source>
</evidence>
<dbReference type="Proteomes" id="UP000428333">
    <property type="component" value="Linkage Group LG12"/>
</dbReference>
<evidence type="ECO:0000256" key="1">
    <source>
        <dbReference type="ARBA" id="ARBA00004123"/>
    </source>
</evidence>
<dbReference type="InterPro" id="IPR003340">
    <property type="entry name" value="B3_DNA-bd"/>
</dbReference>
<proteinExistence type="predicted"/>
<protein>
    <recommendedName>
        <fullName evidence="6">TF-B3 domain-containing protein</fullName>
    </recommendedName>
</protein>
<keyword evidence="2" id="KW-0805">Transcription regulation</keyword>
<evidence type="ECO:0000256" key="2">
    <source>
        <dbReference type="ARBA" id="ARBA00023015"/>
    </source>
</evidence>
<feature type="domain" description="TF-B3" evidence="6">
    <location>
        <begin position="106"/>
        <end position="197"/>
    </location>
</feature>
<evidence type="ECO:0000256" key="3">
    <source>
        <dbReference type="ARBA" id="ARBA00023125"/>
    </source>
</evidence>
<feature type="non-terminal residue" evidence="7">
    <location>
        <position position="1"/>
    </location>
</feature>
<comment type="caution">
    <text evidence="7">The sequence shown here is derived from an EMBL/GenBank/DDBJ whole genome shotgun (WGS) entry which is preliminary data.</text>
</comment>
<evidence type="ECO:0000256" key="4">
    <source>
        <dbReference type="ARBA" id="ARBA00023163"/>
    </source>
</evidence>
<organism evidence="7 8">
    <name type="scientific">Rhododendron williamsianum</name>
    <dbReference type="NCBI Taxonomy" id="262921"/>
    <lineage>
        <taxon>Eukaryota</taxon>
        <taxon>Viridiplantae</taxon>
        <taxon>Streptophyta</taxon>
        <taxon>Embryophyta</taxon>
        <taxon>Tracheophyta</taxon>
        <taxon>Spermatophyta</taxon>
        <taxon>Magnoliopsida</taxon>
        <taxon>eudicotyledons</taxon>
        <taxon>Gunneridae</taxon>
        <taxon>Pentapetalae</taxon>
        <taxon>asterids</taxon>
        <taxon>Ericales</taxon>
        <taxon>Ericaceae</taxon>
        <taxon>Ericoideae</taxon>
        <taxon>Rhodoreae</taxon>
        <taxon>Rhododendron</taxon>
    </lineage>
</organism>
<dbReference type="SUPFAM" id="SSF101936">
    <property type="entry name" value="DNA-binding pseudobarrel domain"/>
    <property type="match status" value="1"/>
</dbReference>
<name>A0A6A4KSF2_9ERIC</name>
<dbReference type="SMART" id="SM01019">
    <property type="entry name" value="B3"/>
    <property type="match status" value="1"/>
</dbReference>
<dbReference type="CDD" id="cd10017">
    <property type="entry name" value="B3_DNA"/>
    <property type="match status" value="1"/>
</dbReference>
<keyword evidence="3" id="KW-0238">DNA-binding</keyword>
<dbReference type="OrthoDB" id="1605554at2759"/>
<dbReference type="GO" id="GO:0003677">
    <property type="term" value="F:DNA binding"/>
    <property type="evidence" value="ECO:0007669"/>
    <property type="project" value="UniProtKB-KW"/>
</dbReference>
<dbReference type="AlphaFoldDB" id="A0A6A4KSF2"/>
<evidence type="ECO:0000313" key="8">
    <source>
        <dbReference type="Proteomes" id="UP000428333"/>
    </source>
</evidence>